<dbReference type="AlphaFoldDB" id="A0A0L0F7H3"/>
<evidence type="ECO:0000259" key="2">
    <source>
        <dbReference type="PROSITE" id="PS50086"/>
    </source>
</evidence>
<sequence length="155" mass="17519">MCPSHLPVHGHNRILLGLHPFGSDCGTRRRISREKREEYWALKGRWLINNGEALDDDERDSVMAEREMIEKDVVRTDRTSTFMIGENNPNLAIMVEILVTYTTHCPELGYVQGMSDLLAPVLQICENEADGFWCFVGYVDCSVLSGDTLCVLSIV</sequence>
<dbReference type="InterPro" id="IPR000195">
    <property type="entry name" value="Rab-GAP-TBC_dom"/>
</dbReference>
<dbReference type="OrthoDB" id="10264062at2759"/>
<dbReference type="STRING" id="667725.A0A0L0F7H3"/>
<dbReference type="eggNOG" id="KOG2197">
    <property type="taxonomic scope" value="Eukaryota"/>
</dbReference>
<proteinExistence type="predicted"/>
<dbReference type="Proteomes" id="UP000054560">
    <property type="component" value="Unassembled WGS sequence"/>
</dbReference>
<evidence type="ECO:0000313" key="3">
    <source>
        <dbReference type="EMBL" id="KNC72531.1"/>
    </source>
</evidence>
<name>A0A0L0F7H3_9EUKA</name>
<reference evidence="3 4" key="1">
    <citation type="submission" date="2011-02" db="EMBL/GenBank/DDBJ databases">
        <title>The Genome Sequence of Sphaeroforma arctica JP610.</title>
        <authorList>
            <consortium name="The Broad Institute Genome Sequencing Platform"/>
            <person name="Russ C."/>
            <person name="Cuomo C."/>
            <person name="Young S.K."/>
            <person name="Zeng Q."/>
            <person name="Gargeya S."/>
            <person name="Alvarado L."/>
            <person name="Berlin A."/>
            <person name="Chapman S.B."/>
            <person name="Chen Z."/>
            <person name="Freedman E."/>
            <person name="Gellesch M."/>
            <person name="Goldberg J."/>
            <person name="Griggs A."/>
            <person name="Gujja S."/>
            <person name="Heilman E."/>
            <person name="Heiman D."/>
            <person name="Howarth C."/>
            <person name="Mehta T."/>
            <person name="Neiman D."/>
            <person name="Pearson M."/>
            <person name="Roberts A."/>
            <person name="Saif S."/>
            <person name="Shea T."/>
            <person name="Shenoy N."/>
            <person name="Sisk P."/>
            <person name="Stolte C."/>
            <person name="Sykes S."/>
            <person name="White J."/>
            <person name="Yandava C."/>
            <person name="Burger G."/>
            <person name="Gray M.W."/>
            <person name="Holland P.W.H."/>
            <person name="King N."/>
            <person name="Lang F.B.F."/>
            <person name="Roger A.J."/>
            <person name="Ruiz-Trillo I."/>
            <person name="Haas B."/>
            <person name="Nusbaum C."/>
            <person name="Birren B."/>
        </authorList>
    </citation>
    <scope>NUCLEOTIDE SEQUENCE [LARGE SCALE GENOMIC DNA]</scope>
    <source>
        <strain evidence="3 4">JP610</strain>
    </source>
</reference>
<dbReference type="InterPro" id="IPR035969">
    <property type="entry name" value="Rab-GAP_TBC_sf"/>
</dbReference>
<dbReference type="PANTHER" id="PTHR22957:SF502">
    <property type="entry name" value="SMALL G PROTEIN SIGNALING MODULATOR 2-RELATED"/>
    <property type="match status" value="1"/>
</dbReference>
<dbReference type="RefSeq" id="XP_014146433.1">
    <property type="nucleotide sequence ID" value="XM_014290958.1"/>
</dbReference>
<dbReference type="GO" id="GO:0005096">
    <property type="term" value="F:GTPase activator activity"/>
    <property type="evidence" value="ECO:0007669"/>
    <property type="project" value="UniProtKB-KW"/>
</dbReference>
<protein>
    <recommendedName>
        <fullName evidence="2">Rab-GAP TBC domain-containing protein</fullName>
    </recommendedName>
</protein>
<organism evidence="3 4">
    <name type="scientific">Sphaeroforma arctica JP610</name>
    <dbReference type="NCBI Taxonomy" id="667725"/>
    <lineage>
        <taxon>Eukaryota</taxon>
        <taxon>Ichthyosporea</taxon>
        <taxon>Ichthyophonida</taxon>
        <taxon>Sphaeroforma</taxon>
    </lineage>
</organism>
<dbReference type="PROSITE" id="PS50086">
    <property type="entry name" value="TBC_RABGAP"/>
    <property type="match status" value="1"/>
</dbReference>
<evidence type="ECO:0000313" key="4">
    <source>
        <dbReference type="Proteomes" id="UP000054560"/>
    </source>
</evidence>
<accession>A0A0L0F7H3</accession>
<dbReference type="PANTHER" id="PTHR22957">
    <property type="entry name" value="TBC1 DOMAIN FAMILY MEMBER GTPASE-ACTIVATING PROTEIN"/>
    <property type="match status" value="1"/>
</dbReference>
<keyword evidence="1" id="KW-0343">GTPase activation</keyword>
<evidence type="ECO:0000256" key="1">
    <source>
        <dbReference type="ARBA" id="ARBA00022468"/>
    </source>
</evidence>
<gene>
    <name evidence="3" type="ORF">SARC_14911</name>
</gene>
<dbReference type="Gene3D" id="1.10.8.270">
    <property type="entry name" value="putative rabgap domain of human tbc1 domain family member 14 like domains"/>
    <property type="match status" value="1"/>
</dbReference>
<dbReference type="SUPFAM" id="SSF47923">
    <property type="entry name" value="Ypt/Rab-GAP domain of gyp1p"/>
    <property type="match status" value="1"/>
</dbReference>
<dbReference type="Pfam" id="PF00566">
    <property type="entry name" value="RabGAP-TBC"/>
    <property type="match status" value="1"/>
</dbReference>
<dbReference type="EMBL" id="KQ246884">
    <property type="protein sequence ID" value="KNC72531.1"/>
    <property type="molecule type" value="Genomic_DNA"/>
</dbReference>
<keyword evidence="4" id="KW-1185">Reference proteome</keyword>
<dbReference type="GeneID" id="25915415"/>
<feature type="domain" description="Rab-GAP TBC" evidence="2">
    <location>
        <begin position="30"/>
        <end position="155"/>
    </location>
</feature>